<feature type="region of interest" description="Disordered" evidence="2">
    <location>
        <begin position="151"/>
        <end position="241"/>
    </location>
</feature>
<sequence length="331" mass="36143">MSLADYLAKNYLTADAPSEKRSKKRKRKGTADPSAGLIIADDDTSGWNTSTNASGRDEDEGPTMAGHTASFRKSKQNAWKPIGVVAPTNADQAAADAIIASAAADRAAFAQAAEDAPVIENADDGDSVARMESGAHAGLQTASQIAAQVYRKKEAEKASLQNLDDDGGGGPPQSRETIYRDASGRIINVAMKRAEARAKADAEAKKAAEQAEEAKGDVQRREQAARRQQLQDAKYMPLARRADDVEMNEELRERDRWNDPAAQFISAKKEGRGPGGRQVYKGAAAPNRYGIRPGYRWDGVDRGNGFEKEWFGARNRRANLERLNYEWQMDE</sequence>
<evidence type="ECO:0000313" key="3">
    <source>
        <dbReference type="EMBL" id="KAJ9662573.1"/>
    </source>
</evidence>
<reference evidence="3" key="1">
    <citation type="submission" date="2022-10" db="EMBL/GenBank/DDBJ databases">
        <title>Culturing micro-colonial fungi from biological soil crusts in the Mojave desert and describing Neophaeococcomyces mojavensis, and introducing the new genera and species Taxawa tesnikishii.</title>
        <authorList>
            <person name="Kurbessoian T."/>
            <person name="Stajich J.E."/>
        </authorList>
    </citation>
    <scope>NUCLEOTIDE SEQUENCE</scope>
    <source>
        <strain evidence="3">TK_1</strain>
    </source>
</reference>
<evidence type="ECO:0000256" key="1">
    <source>
        <dbReference type="ARBA" id="ARBA00011069"/>
    </source>
</evidence>
<dbReference type="Proteomes" id="UP001172684">
    <property type="component" value="Unassembled WGS sequence"/>
</dbReference>
<gene>
    <name evidence="3" type="primary">CWC26</name>
    <name evidence="3" type="ORF">H2201_006061</name>
</gene>
<dbReference type="EMBL" id="JAPDRL010000049">
    <property type="protein sequence ID" value="KAJ9662573.1"/>
    <property type="molecule type" value="Genomic_DNA"/>
</dbReference>
<name>A0ABQ9NNF6_9PEZI</name>
<proteinExistence type="inferred from homology"/>
<feature type="compositionally biased region" description="Polar residues" evidence="2">
    <location>
        <begin position="45"/>
        <end position="54"/>
    </location>
</feature>
<evidence type="ECO:0000313" key="4">
    <source>
        <dbReference type="Proteomes" id="UP001172684"/>
    </source>
</evidence>
<keyword evidence="4" id="KW-1185">Reference proteome</keyword>
<protein>
    <submittedName>
        <fullName evidence="3">Pre-mRNA-splicing factor cwc26</fullName>
    </submittedName>
</protein>
<comment type="caution">
    <text evidence="3">The sequence shown here is derived from an EMBL/GenBank/DDBJ whole genome shotgun (WGS) entry which is preliminary data.</text>
</comment>
<dbReference type="PANTHER" id="PTHR31809:SF0">
    <property type="entry name" value="BUD13 HOMOLOG"/>
    <property type="match status" value="1"/>
</dbReference>
<dbReference type="PANTHER" id="PTHR31809">
    <property type="entry name" value="BUD13 HOMOLOG"/>
    <property type="match status" value="1"/>
</dbReference>
<dbReference type="Pfam" id="PF09736">
    <property type="entry name" value="Bud13"/>
    <property type="match status" value="1"/>
</dbReference>
<feature type="region of interest" description="Disordered" evidence="2">
    <location>
        <begin position="1"/>
        <end position="73"/>
    </location>
</feature>
<dbReference type="InterPro" id="IPR018609">
    <property type="entry name" value="Bud13"/>
</dbReference>
<feature type="compositionally biased region" description="Basic and acidic residues" evidence="2">
    <location>
        <begin position="192"/>
        <end position="225"/>
    </location>
</feature>
<accession>A0ABQ9NNF6</accession>
<evidence type="ECO:0000256" key="2">
    <source>
        <dbReference type="SAM" id="MobiDB-lite"/>
    </source>
</evidence>
<dbReference type="InterPro" id="IPR051112">
    <property type="entry name" value="CWC26_splicing_factor"/>
</dbReference>
<organism evidence="3 4">
    <name type="scientific">Coniosporium apollinis</name>
    <dbReference type="NCBI Taxonomy" id="61459"/>
    <lineage>
        <taxon>Eukaryota</taxon>
        <taxon>Fungi</taxon>
        <taxon>Dikarya</taxon>
        <taxon>Ascomycota</taxon>
        <taxon>Pezizomycotina</taxon>
        <taxon>Dothideomycetes</taxon>
        <taxon>Dothideomycetes incertae sedis</taxon>
        <taxon>Coniosporium</taxon>
    </lineage>
</organism>
<comment type="similarity">
    <text evidence="1">Belongs to the CWC26 family.</text>
</comment>